<organism evidence="2">
    <name type="scientific">Chrysochares punctatus</name>
    <dbReference type="NCBI Taxonomy" id="2741024"/>
    <lineage>
        <taxon>Eukaryota</taxon>
        <taxon>Metazoa</taxon>
        <taxon>Ecdysozoa</taxon>
        <taxon>Arthropoda</taxon>
        <taxon>Hexapoda</taxon>
        <taxon>Insecta</taxon>
        <taxon>Pterygota</taxon>
        <taxon>Neoptera</taxon>
        <taxon>Endopterygota</taxon>
        <taxon>Coleoptera</taxon>
        <taxon>Polyphaga</taxon>
        <taxon>Cucujiformia</taxon>
        <taxon>Chrysomeloidea</taxon>
        <taxon>Chrysomelidae</taxon>
        <taxon>Eumolpinae</taxon>
        <taxon>Chrysochares</taxon>
    </lineage>
</organism>
<reference evidence="2" key="1">
    <citation type="submission" date="2019-11" db="EMBL/GenBank/DDBJ databases">
        <authorList>
            <person name="Feng R.-Q."/>
            <person name="Yuan M.-L."/>
        </authorList>
    </citation>
    <scope>NUCLEOTIDE SEQUENCE</scope>
</reference>
<sequence length="51" mass="6470">MPQMSPLMWTSLFMFFTIIMILFVLMNFFMKNYFPNKKSFYMNKKIINWKW</sequence>
<name>A0A890CGR2_9CUCU</name>
<keyword evidence="1" id="KW-0812">Transmembrane</keyword>
<proteinExistence type="predicted"/>
<reference evidence="2" key="2">
    <citation type="journal article" date="2020" name="Mitochondrial DNA Part B Resour">
        <title>Mitochondrial genome of Chrysochares punctatus (Coleoptera: Chrysomelidae: Eumolpinae) and phylogenetic analysis.</title>
        <authorList>
            <person name="Feng R.Q."/>
            <person name="Zhang L.J."/>
            <person name="Li M."/>
            <person name="Liu J."/>
            <person name="Wen C.L."/>
            <person name="Yuan M.L."/>
        </authorList>
    </citation>
    <scope>NUCLEOTIDE SEQUENCE</scope>
</reference>
<keyword evidence="1" id="KW-1133">Transmembrane helix</keyword>
<dbReference type="EMBL" id="MN745103">
    <property type="protein sequence ID" value="QRG31125.1"/>
    <property type="molecule type" value="Genomic_DNA"/>
</dbReference>
<accession>A0A890CGR2</accession>
<evidence type="ECO:0000256" key="1">
    <source>
        <dbReference type="SAM" id="Phobius"/>
    </source>
</evidence>
<keyword evidence="1" id="KW-0472">Membrane</keyword>
<geneLocation type="mitochondrion" evidence="2"/>
<gene>
    <name evidence="2" type="primary">atp8</name>
</gene>
<feature type="transmembrane region" description="Helical" evidence="1">
    <location>
        <begin position="6"/>
        <end position="29"/>
    </location>
</feature>
<keyword evidence="2" id="KW-0496">Mitochondrion</keyword>
<dbReference type="AlphaFoldDB" id="A0A890CGR2"/>
<protein>
    <submittedName>
        <fullName evidence="2">ATP synthase F0 subunit 8</fullName>
    </submittedName>
</protein>
<evidence type="ECO:0000313" key="2">
    <source>
        <dbReference type="EMBL" id="QRG31125.1"/>
    </source>
</evidence>